<dbReference type="OrthoDB" id="64915at2759"/>
<dbReference type="Pfam" id="PF01408">
    <property type="entry name" value="GFO_IDH_MocA"/>
    <property type="match status" value="1"/>
</dbReference>
<name>A0A4Q9PGL2_9APHY</name>
<dbReference type="SUPFAM" id="SSF55347">
    <property type="entry name" value="Glyceraldehyde-3-phosphate dehydrogenase-like, C-terminal domain"/>
    <property type="match status" value="1"/>
</dbReference>
<dbReference type="Proteomes" id="UP000292082">
    <property type="component" value="Unassembled WGS sequence"/>
</dbReference>
<dbReference type="GO" id="GO:0005737">
    <property type="term" value="C:cytoplasm"/>
    <property type="evidence" value="ECO:0007669"/>
    <property type="project" value="TreeGrafter"/>
</dbReference>
<reference evidence="5 6" key="1">
    <citation type="submission" date="2019-01" db="EMBL/GenBank/DDBJ databases">
        <title>Draft genome sequences of three monokaryotic isolates of the white-rot basidiomycete fungus Dichomitus squalens.</title>
        <authorList>
            <consortium name="DOE Joint Genome Institute"/>
            <person name="Lopez S.C."/>
            <person name="Andreopoulos B."/>
            <person name="Pangilinan J."/>
            <person name="Lipzen A."/>
            <person name="Riley R."/>
            <person name="Ahrendt S."/>
            <person name="Ng V."/>
            <person name="Barry K."/>
            <person name="Daum C."/>
            <person name="Grigoriev I.V."/>
            <person name="Hilden K.S."/>
            <person name="Makela M.R."/>
            <person name="de Vries R.P."/>
        </authorList>
    </citation>
    <scope>NUCLEOTIDE SEQUENCE [LARGE SCALE GENOMIC DNA]</scope>
    <source>
        <strain evidence="5 6">CBS 464.89</strain>
        <strain evidence="4">OM18370.1</strain>
    </source>
</reference>
<protein>
    <submittedName>
        <fullName evidence="5">Oxidoreductase family protein</fullName>
    </submittedName>
</protein>
<keyword evidence="6" id="KW-1185">Reference proteome</keyword>
<accession>A0A4Q9PGL2</accession>
<evidence type="ECO:0000259" key="3">
    <source>
        <dbReference type="Pfam" id="PF22725"/>
    </source>
</evidence>
<feature type="domain" description="GFO/IDH/MocA-like oxidoreductase" evidence="3">
    <location>
        <begin position="150"/>
        <end position="280"/>
    </location>
</feature>
<dbReference type="EMBL" id="ML145209">
    <property type="protein sequence ID" value="TBU53615.1"/>
    <property type="molecule type" value="Genomic_DNA"/>
</dbReference>
<evidence type="ECO:0000259" key="2">
    <source>
        <dbReference type="Pfam" id="PF01408"/>
    </source>
</evidence>
<dbReference type="Gene3D" id="3.40.50.720">
    <property type="entry name" value="NAD(P)-binding Rossmann-like Domain"/>
    <property type="match status" value="1"/>
</dbReference>
<dbReference type="Gene3D" id="3.30.360.10">
    <property type="entry name" value="Dihydrodipicolinate Reductase, domain 2"/>
    <property type="match status" value="1"/>
</dbReference>
<proteinExistence type="inferred from homology"/>
<dbReference type="GO" id="GO:0000166">
    <property type="term" value="F:nucleotide binding"/>
    <property type="evidence" value="ECO:0007669"/>
    <property type="project" value="InterPro"/>
</dbReference>
<evidence type="ECO:0000313" key="6">
    <source>
        <dbReference type="Proteomes" id="UP000292082"/>
    </source>
</evidence>
<dbReference type="AlphaFoldDB" id="A0A4Q9PGL2"/>
<dbReference type="STRING" id="114155.A0A4Q9PGL2"/>
<comment type="similarity">
    <text evidence="1">Belongs to the Gfo/Idh/MocA family.</text>
</comment>
<sequence>MPATGLAILGSGIFAKEAHLPALAELGDSFELKAVYSRSSKSASAFAKDAQEALKLQSPPDVYHDEDTSVSLDVLFARSDIDAVIVVLPITVQPAIVLKALAAGKHVLSEKPIAPDVSKGRALIQEYETKYKPKGLVWRVAENFEAEPGFQAARRVIREGKLGKIVYFNARSYNWIDETSKWYNTPWRTVPDYQGGFLLDGGVHTIAALRLILDSPFTTLSAHASLAKEILPPQDTINAIVSTANGAHGIVELSWGSPVPSRAADAHNSISVTGKDGWLEITRASGIVRITVKTATRDEKGTVTGEQTAVIEEKEAGVQLEIASFLEALNGKDDGLDGPRGTLVDVAFIEAALNSDGVAVDVGKLAAL</sequence>
<gene>
    <name evidence="5" type="ORF">BD310DRAFT_887471</name>
    <name evidence="4" type="ORF">BD311DRAFT_762852</name>
</gene>
<dbReference type="Pfam" id="PF22725">
    <property type="entry name" value="GFO_IDH_MocA_C3"/>
    <property type="match status" value="1"/>
</dbReference>
<dbReference type="PANTHER" id="PTHR42840">
    <property type="entry name" value="NAD(P)-BINDING ROSSMANN-FOLD SUPERFAMILY PROTEIN-RELATED"/>
    <property type="match status" value="1"/>
</dbReference>
<evidence type="ECO:0000313" key="4">
    <source>
        <dbReference type="EMBL" id="TBU26260.1"/>
    </source>
</evidence>
<evidence type="ECO:0000313" key="5">
    <source>
        <dbReference type="EMBL" id="TBU53615.1"/>
    </source>
</evidence>
<dbReference type="GO" id="GO:0006740">
    <property type="term" value="P:NADPH regeneration"/>
    <property type="evidence" value="ECO:0007669"/>
    <property type="project" value="TreeGrafter"/>
</dbReference>
<dbReference type="InterPro" id="IPR000683">
    <property type="entry name" value="Gfo/Idh/MocA-like_OxRdtase_N"/>
</dbReference>
<dbReference type="Proteomes" id="UP000292957">
    <property type="component" value="Unassembled WGS sequence"/>
</dbReference>
<dbReference type="InterPro" id="IPR055170">
    <property type="entry name" value="GFO_IDH_MocA-like_dom"/>
</dbReference>
<evidence type="ECO:0000256" key="1">
    <source>
        <dbReference type="ARBA" id="ARBA00010928"/>
    </source>
</evidence>
<dbReference type="PANTHER" id="PTHR42840:SF5">
    <property type="entry name" value="NAD(P)-BINDING ROSSMANN-FOLD SUPERFAMILY PROTEIN"/>
    <property type="match status" value="1"/>
</dbReference>
<dbReference type="SUPFAM" id="SSF51735">
    <property type="entry name" value="NAD(P)-binding Rossmann-fold domains"/>
    <property type="match status" value="1"/>
</dbReference>
<dbReference type="GO" id="GO:0016491">
    <property type="term" value="F:oxidoreductase activity"/>
    <property type="evidence" value="ECO:0007669"/>
    <property type="project" value="TreeGrafter"/>
</dbReference>
<dbReference type="InterPro" id="IPR036291">
    <property type="entry name" value="NAD(P)-bd_dom_sf"/>
</dbReference>
<feature type="domain" description="Gfo/Idh/MocA-like oxidoreductase N-terminal" evidence="2">
    <location>
        <begin position="6"/>
        <end position="130"/>
    </location>
</feature>
<dbReference type="OMA" id="IWVGMDE"/>
<dbReference type="EMBL" id="ML143448">
    <property type="protein sequence ID" value="TBU26260.1"/>
    <property type="molecule type" value="Genomic_DNA"/>
</dbReference>
<organism evidence="5 6">
    <name type="scientific">Dichomitus squalens</name>
    <dbReference type="NCBI Taxonomy" id="114155"/>
    <lineage>
        <taxon>Eukaryota</taxon>
        <taxon>Fungi</taxon>
        <taxon>Dikarya</taxon>
        <taxon>Basidiomycota</taxon>
        <taxon>Agaricomycotina</taxon>
        <taxon>Agaricomycetes</taxon>
        <taxon>Polyporales</taxon>
        <taxon>Polyporaceae</taxon>
        <taxon>Dichomitus</taxon>
    </lineage>
</organism>